<evidence type="ECO:0000313" key="3">
    <source>
        <dbReference type="Proteomes" id="UP000319728"/>
    </source>
</evidence>
<dbReference type="SUPFAM" id="SSF53098">
    <property type="entry name" value="Ribonuclease H-like"/>
    <property type="match status" value="1"/>
</dbReference>
<protein>
    <submittedName>
        <fullName evidence="2">SRSO17 transposase</fullName>
    </submittedName>
</protein>
<keyword evidence="3" id="KW-1185">Reference proteome</keyword>
<dbReference type="PANTHER" id="PTHR33627">
    <property type="entry name" value="TRANSPOSASE"/>
    <property type="match status" value="1"/>
</dbReference>
<dbReference type="Proteomes" id="UP000319728">
    <property type="component" value="Unassembled WGS sequence"/>
</dbReference>
<dbReference type="Pfam" id="PF13546">
    <property type="entry name" value="DDE_5"/>
    <property type="match status" value="1"/>
</dbReference>
<sequence length="418" mass="47294">MLFDGLMLTVGHRFRRPEPRRRVRDFVRGLLAPLPRKNCWTIAEHAGDSGPDGMQDLLTRVRWDDAAVRADVRAFVVEHLGDPEAVLVIDETGDLKKGRHTVGVQRQYSGTAGKIENCQLAVHLVYATDTAHAMVDTALYLPKSWCDDPERRTRAGVPEQVRFATKPQLAARMITAAVTAGLPCRWVAGDEAYGNDPRLAAGLRQLRLGYVLAVARSHQVTTRLGVYRVDALAAGLPTTAWQRISAGRGAKGHRWYDWSYTALPAATDTHGGHHWLLIRRNRRTGELAFYRCWSPQPVPLNRLVAVAGRRWKIEEAFQAAKTGLGLDQHQHRRWRSWHRWTTLVILAHAFLAAATANHHHQPVGLIPLTVNELRHLFHVLIIEPTRRRADPLLWSIRRRRHQAQAMTSHYARQALTEP</sequence>
<dbReference type="EMBL" id="VLLP01000001">
    <property type="protein sequence ID" value="TWJ28500.1"/>
    <property type="molecule type" value="Genomic_DNA"/>
</dbReference>
<feature type="domain" description="Transposase IS701-like DDE" evidence="1">
    <location>
        <begin position="14"/>
        <end position="220"/>
    </location>
</feature>
<dbReference type="NCBIfam" id="NF033540">
    <property type="entry name" value="transpos_IS701"/>
    <property type="match status" value="1"/>
</dbReference>
<proteinExistence type="predicted"/>
<gene>
    <name evidence="2" type="ORF">JD81_02005</name>
</gene>
<reference evidence="2 3" key="1">
    <citation type="submission" date="2019-07" db="EMBL/GenBank/DDBJ databases">
        <title>R&amp;d 2014.</title>
        <authorList>
            <person name="Klenk H.-P."/>
        </authorList>
    </citation>
    <scope>NUCLEOTIDE SEQUENCE [LARGE SCALE GENOMIC DNA]</scope>
    <source>
        <strain evidence="2 3">DSM 43912</strain>
    </source>
</reference>
<dbReference type="PANTHER" id="PTHR33627:SF1">
    <property type="entry name" value="TRANSPOSASE"/>
    <property type="match status" value="1"/>
</dbReference>
<name>A0A562WDX8_9ACTN</name>
<dbReference type="AlphaFoldDB" id="A0A562WDX8"/>
<dbReference type="InterPro" id="IPR038721">
    <property type="entry name" value="IS701-like_DDE_dom"/>
</dbReference>
<organism evidence="2 3">
    <name type="scientific">Micromonospora sagamiensis</name>
    <dbReference type="NCBI Taxonomy" id="47875"/>
    <lineage>
        <taxon>Bacteria</taxon>
        <taxon>Bacillati</taxon>
        <taxon>Actinomycetota</taxon>
        <taxon>Actinomycetes</taxon>
        <taxon>Micromonosporales</taxon>
        <taxon>Micromonosporaceae</taxon>
        <taxon>Micromonospora</taxon>
    </lineage>
</organism>
<evidence type="ECO:0000313" key="2">
    <source>
        <dbReference type="EMBL" id="TWJ28500.1"/>
    </source>
</evidence>
<evidence type="ECO:0000259" key="1">
    <source>
        <dbReference type="Pfam" id="PF13546"/>
    </source>
</evidence>
<accession>A0A562WDX8</accession>
<dbReference type="InterPro" id="IPR039365">
    <property type="entry name" value="IS701-like"/>
</dbReference>
<dbReference type="InterPro" id="IPR012337">
    <property type="entry name" value="RNaseH-like_sf"/>
</dbReference>
<comment type="caution">
    <text evidence="2">The sequence shown here is derived from an EMBL/GenBank/DDBJ whole genome shotgun (WGS) entry which is preliminary data.</text>
</comment>